<protein>
    <submittedName>
        <fullName evidence="1">Uncharacterized protein</fullName>
    </submittedName>
</protein>
<feature type="non-terminal residue" evidence="1">
    <location>
        <position position="1"/>
    </location>
</feature>
<evidence type="ECO:0000313" key="1">
    <source>
        <dbReference type="EMBL" id="GBG29393.1"/>
    </source>
</evidence>
<dbReference type="EMBL" id="BEYU01000057">
    <property type="protein sequence ID" value="GBG29393.1"/>
    <property type="molecule type" value="Genomic_DNA"/>
</dbReference>
<proteinExistence type="predicted"/>
<organism evidence="1 2">
    <name type="scientific">Hondaea fermentalgiana</name>
    <dbReference type="NCBI Taxonomy" id="2315210"/>
    <lineage>
        <taxon>Eukaryota</taxon>
        <taxon>Sar</taxon>
        <taxon>Stramenopiles</taxon>
        <taxon>Bigyra</taxon>
        <taxon>Labyrinthulomycetes</taxon>
        <taxon>Thraustochytrida</taxon>
        <taxon>Thraustochytriidae</taxon>
        <taxon>Hondaea</taxon>
    </lineage>
</organism>
<name>A0A2R5GL94_9STRA</name>
<reference evidence="1 2" key="1">
    <citation type="submission" date="2017-12" db="EMBL/GenBank/DDBJ databases">
        <title>Sequencing, de novo assembly and annotation of complete genome of a new Thraustochytrid species, strain FCC1311.</title>
        <authorList>
            <person name="Sedici K."/>
            <person name="Godart F."/>
            <person name="Aiese Cigliano R."/>
            <person name="Sanseverino W."/>
            <person name="Barakat M."/>
            <person name="Ortet P."/>
            <person name="Marechal E."/>
            <person name="Cagnac O."/>
            <person name="Amato A."/>
        </authorList>
    </citation>
    <scope>NUCLEOTIDE SEQUENCE [LARGE SCALE GENOMIC DNA]</scope>
</reference>
<accession>A0A2R5GL94</accession>
<comment type="caution">
    <text evidence="1">The sequence shown here is derived from an EMBL/GenBank/DDBJ whole genome shotgun (WGS) entry which is preliminary data.</text>
</comment>
<sequence>YFGQLPWTNAAQAAITLGEPEWIEWVQTISRMGKLLEAPKTVEAAINLRLACKLMQDDFEAQELVDMNQPVFEEFWKRGRAVCSCIMQGGKTRRAIFYRGLVHAGVHNKHAVVLANGMGVAYNDLLSSMKDLNEDYVKKVPKKLREKNRYLPTEELFLGTRLNQKDHFRRFEDRQSGQVHFNIRLSSVANLRTLSAAFRGQLEFNSENTHLLLDESHEAMGRRLFSTHVRSELAEWKDVTLVTATPQAQFIAEDLLGSKFRLVNIVPRPGYYLYGPKEENPSQDSEDGKVLVVNVPDEEITALGKICRRKHSFFCIVLNNHEGQNPNEGGRSVNVGHGVIAKWVMQQAVSQRMQFKEPGVRASVVTYTVFQHSRVSSEFSRPRLFFNKEFLKALARIRLPGVDNLVSSIFTEKHTRSNERVLVTKKVYKLLTDFFKGAVPQAVEVYNGKPLNDESVFSRYRTTLDSGKVLTTYSLQLPRLEIKAVLSIIRYVHETRFSKSKYKSYKSAPLQLAVVGGTLLKQSVNVESKCRELQSTHLMYMRKPGERFDLTRLLQKLGRVDHGHTQSSFYRSAFPGKKRVDERRPTVVMNGKYINLVLNSPRMLREAAEKGSDALITFFREVWMLSLEQAKKRATIMSCACRELEETEAEYYERVRDMNKLSAWILNESNVPNVTHQDATDIAQAIKEQFTVVGQNPDMSREGLIDIFDFGVDASSLQRKVHSFLGRAPAIPARFLTFP</sequence>
<evidence type="ECO:0000313" key="2">
    <source>
        <dbReference type="Proteomes" id="UP000241890"/>
    </source>
</evidence>
<dbReference type="Proteomes" id="UP000241890">
    <property type="component" value="Unassembled WGS sequence"/>
</dbReference>
<dbReference type="AlphaFoldDB" id="A0A2R5GL94"/>
<gene>
    <name evidence="1" type="ORF">FCC1311_056142</name>
</gene>
<keyword evidence="2" id="KW-1185">Reference proteome</keyword>
<dbReference type="InParanoid" id="A0A2R5GL94"/>